<keyword evidence="2" id="KW-0067">ATP-binding</keyword>
<evidence type="ECO:0000259" key="6">
    <source>
        <dbReference type="PROSITE" id="PS50067"/>
    </source>
</evidence>
<evidence type="ECO:0000256" key="1">
    <source>
        <dbReference type="ARBA" id="ARBA00023175"/>
    </source>
</evidence>
<keyword evidence="5" id="KW-1133">Transmembrane helix</keyword>
<dbReference type="SMART" id="SM00129">
    <property type="entry name" value="KISc"/>
    <property type="match status" value="1"/>
</dbReference>
<comment type="caution">
    <text evidence="7">The sequence shown here is derived from an EMBL/GenBank/DDBJ whole genome shotgun (WGS) entry which is preliminary data.</text>
</comment>
<keyword evidence="1 2" id="KW-0505">Motor protein</keyword>
<reference evidence="7 8" key="1">
    <citation type="submission" date="2024-06" db="EMBL/GenBank/DDBJ databases">
        <authorList>
            <person name="Kraege A."/>
            <person name="Thomma B."/>
        </authorList>
    </citation>
    <scope>NUCLEOTIDE SEQUENCE [LARGE SCALE GENOMIC DNA]</scope>
</reference>
<feature type="coiled-coil region" evidence="3">
    <location>
        <begin position="277"/>
        <end position="321"/>
    </location>
</feature>
<keyword evidence="8" id="KW-1185">Reference proteome</keyword>
<dbReference type="PROSITE" id="PS50067">
    <property type="entry name" value="KINESIN_MOTOR_2"/>
    <property type="match status" value="1"/>
</dbReference>
<evidence type="ECO:0000313" key="8">
    <source>
        <dbReference type="Proteomes" id="UP001497392"/>
    </source>
</evidence>
<dbReference type="InterPro" id="IPR027640">
    <property type="entry name" value="Kinesin-like_fam"/>
</dbReference>
<evidence type="ECO:0000313" key="7">
    <source>
        <dbReference type="EMBL" id="CAL5227934.1"/>
    </source>
</evidence>
<evidence type="ECO:0000256" key="3">
    <source>
        <dbReference type="SAM" id="Coils"/>
    </source>
</evidence>
<feature type="transmembrane region" description="Helical" evidence="5">
    <location>
        <begin position="415"/>
        <end position="433"/>
    </location>
</feature>
<feature type="domain" description="Kinesin motor" evidence="6">
    <location>
        <begin position="1"/>
        <end position="86"/>
    </location>
</feature>
<proteinExistence type="inferred from homology"/>
<feature type="binding site" evidence="2">
    <location>
        <begin position="66"/>
        <end position="73"/>
    </location>
    <ligand>
        <name>ATP</name>
        <dbReference type="ChEBI" id="CHEBI:30616"/>
    </ligand>
</feature>
<dbReference type="SUPFAM" id="SSF52540">
    <property type="entry name" value="P-loop containing nucleoside triphosphate hydrolases"/>
    <property type="match status" value="1"/>
</dbReference>
<gene>
    <name evidence="7" type="primary">g10981</name>
    <name evidence="7" type="ORF">VP750_LOCUS9840</name>
</gene>
<feature type="region of interest" description="Disordered" evidence="4">
    <location>
        <begin position="371"/>
        <end position="397"/>
    </location>
</feature>
<dbReference type="InterPro" id="IPR027417">
    <property type="entry name" value="P-loop_NTPase"/>
</dbReference>
<keyword evidence="3" id="KW-0175">Coiled coil</keyword>
<accession>A0ABP1GBH1</accession>
<sequence length="436" mass="47456">MVSSDEVQSSHTFNPQDGSSLHFNKFDKLHGLPNGASNTQADIFSNVQDIVLSTLEGLSRCVMVFGQTGSGKTYTLTGNLDNSIEEGLLSRYMHLSIMGHLRHGPSSPSLAAQQGEELHAIVTGALKVHTEEELVNLTQPGLARRIMACMKAGSTSRCHVLINLTLQRHLPGGAVMCGKLAILEVEGSEQEDIYVALAVPWLLQDVLEQRMALIVCCSPAASDAEETISSLIYGTCAKAILWVKEAPAGSAADIQNQQSAAAIQRIMQSFEASTKSIEEAAKMREETSRILARMEEESAMLDEKTARVEEESAKVVELASKLQEKRAMTPKEQPSSKEIASFQAQIAIAKQATEDLRHTLRLRSLDARPQAASRGLELQSRKRKASTLDGADAAARPQADARAARSWELIRDMTGFPALVIGVISLVVYIWMYQGE</sequence>
<evidence type="ECO:0000256" key="2">
    <source>
        <dbReference type="PROSITE-ProRule" id="PRU00283"/>
    </source>
</evidence>
<keyword evidence="2" id="KW-0547">Nucleotide-binding</keyword>
<dbReference type="Proteomes" id="UP001497392">
    <property type="component" value="Unassembled WGS sequence"/>
</dbReference>
<name>A0ABP1GBH1_9CHLO</name>
<comment type="similarity">
    <text evidence="2">Belongs to the TRAFAC class myosin-kinesin ATPase superfamily. Kinesin family.</text>
</comment>
<dbReference type="EMBL" id="CAXHTA020000017">
    <property type="protein sequence ID" value="CAL5227934.1"/>
    <property type="molecule type" value="Genomic_DNA"/>
</dbReference>
<dbReference type="Gene3D" id="3.40.850.10">
    <property type="entry name" value="Kinesin motor domain"/>
    <property type="match status" value="2"/>
</dbReference>
<dbReference type="Pfam" id="PF00225">
    <property type="entry name" value="Kinesin"/>
    <property type="match status" value="1"/>
</dbReference>
<keyword evidence="5" id="KW-0472">Membrane</keyword>
<evidence type="ECO:0000256" key="4">
    <source>
        <dbReference type="SAM" id="MobiDB-lite"/>
    </source>
</evidence>
<dbReference type="InterPro" id="IPR001752">
    <property type="entry name" value="Kinesin_motor_dom"/>
</dbReference>
<organism evidence="7 8">
    <name type="scientific">Coccomyxa viridis</name>
    <dbReference type="NCBI Taxonomy" id="1274662"/>
    <lineage>
        <taxon>Eukaryota</taxon>
        <taxon>Viridiplantae</taxon>
        <taxon>Chlorophyta</taxon>
        <taxon>core chlorophytes</taxon>
        <taxon>Trebouxiophyceae</taxon>
        <taxon>Trebouxiophyceae incertae sedis</taxon>
        <taxon>Coccomyxaceae</taxon>
        <taxon>Coccomyxa</taxon>
    </lineage>
</organism>
<protein>
    <submittedName>
        <fullName evidence="7">G10981 protein</fullName>
    </submittedName>
</protein>
<keyword evidence="5" id="KW-0812">Transmembrane</keyword>
<dbReference type="PRINTS" id="PR00380">
    <property type="entry name" value="KINESINHEAVY"/>
</dbReference>
<dbReference type="PANTHER" id="PTHR24115">
    <property type="entry name" value="KINESIN-RELATED"/>
    <property type="match status" value="1"/>
</dbReference>
<dbReference type="InterPro" id="IPR036961">
    <property type="entry name" value="Kinesin_motor_dom_sf"/>
</dbReference>
<evidence type="ECO:0000256" key="5">
    <source>
        <dbReference type="SAM" id="Phobius"/>
    </source>
</evidence>